<reference evidence="8 9" key="1">
    <citation type="journal article" date="2011" name="PLoS Pathog.">
        <title>Dynamic evolution of pathogenicity revealed by sequencing and comparative genomics of 19 Pseudomonas syringae isolates.</title>
        <authorList>
            <person name="Baltrus D.A."/>
            <person name="Nishimura M.T."/>
            <person name="Romanchuk A."/>
            <person name="Chang J.H."/>
            <person name="Mukhtar M.S."/>
            <person name="Cherkis K."/>
            <person name="Roach J."/>
            <person name="Grant S.R."/>
            <person name="Jones C.D."/>
            <person name="Dangl J.L."/>
        </authorList>
    </citation>
    <scope>NUCLEOTIDE SEQUENCE [LARGE SCALE GENOMIC DNA]</scope>
    <source>
        <strain evidence="8 9">301020</strain>
    </source>
</reference>
<dbReference type="EMBL" id="AEAG01000967">
    <property type="protein sequence ID" value="EGH24457.1"/>
    <property type="molecule type" value="Genomic_DNA"/>
</dbReference>
<dbReference type="GO" id="GO:0016887">
    <property type="term" value="F:ATP hydrolysis activity"/>
    <property type="evidence" value="ECO:0007669"/>
    <property type="project" value="RHEA"/>
</dbReference>
<evidence type="ECO:0000256" key="4">
    <source>
        <dbReference type="ARBA" id="ARBA00022840"/>
    </source>
</evidence>
<dbReference type="GO" id="GO:0005524">
    <property type="term" value="F:ATP binding"/>
    <property type="evidence" value="ECO:0007669"/>
    <property type="project" value="UniProtKB-UniRule"/>
</dbReference>
<accession>A0A656GFN2</accession>
<dbReference type="AlphaFoldDB" id="A0A656GFN2"/>
<keyword evidence="2 6" id="KW-0378">Hydrolase</keyword>
<evidence type="ECO:0000313" key="9">
    <source>
        <dbReference type="Proteomes" id="UP000003465"/>
    </source>
</evidence>
<gene>
    <name evidence="8" type="ORF">PSYMO_24583</name>
</gene>
<protein>
    <recommendedName>
        <fullName evidence="5">DNA 3'-5' helicase II</fullName>
    </recommendedName>
</protein>
<evidence type="ECO:0000256" key="5">
    <source>
        <dbReference type="ARBA" id="ARBA00034923"/>
    </source>
</evidence>
<dbReference type="InterPro" id="IPR000212">
    <property type="entry name" value="DNA_helicase_UvrD/REP"/>
</dbReference>
<comment type="caution">
    <text evidence="8">The sequence shown here is derived from an EMBL/GenBank/DDBJ whole genome shotgun (WGS) entry which is preliminary data.</text>
</comment>
<dbReference type="PANTHER" id="PTHR11070:SF2">
    <property type="entry name" value="ATP-DEPENDENT DNA HELICASE SRS2"/>
    <property type="match status" value="1"/>
</dbReference>
<dbReference type="Proteomes" id="UP000003465">
    <property type="component" value="Unassembled WGS sequence"/>
</dbReference>
<dbReference type="Pfam" id="PF00580">
    <property type="entry name" value="UvrD-helicase"/>
    <property type="match status" value="1"/>
</dbReference>
<dbReference type="GO" id="GO:0003677">
    <property type="term" value="F:DNA binding"/>
    <property type="evidence" value="ECO:0007669"/>
    <property type="project" value="InterPro"/>
</dbReference>
<dbReference type="InterPro" id="IPR014016">
    <property type="entry name" value="UvrD-like_ATP-bd"/>
</dbReference>
<evidence type="ECO:0000256" key="6">
    <source>
        <dbReference type="PROSITE-ProRule" id="PRU00560"/>
    </source>
</evidence>
<dbReference type="Gene3D" id="3.40.50.300">
    <property type="entry name" value="P-loop containing nucleotide triphosphate hydrolases"/>
    <property type="match status" value="2"/>
</dbReference>
<feature type="binding site" evidence="6">
    <location>
        <begin position="23"/>
        <end position="30"/>
    </location>
    <ligand>
        <name>ATP</name>
        <dbReference type="ChEBI" id="CHEBI:30616"/>
    </ligand>
</feature>
<feature type="domain" description="UvrD-like helicase ATP-binding" evidence="7">
    <location>
        <begin position="2"/>
        <end position="239"/>
    </location>
</feature>
<sequence length="570" mass="63124">MTKVWSDQKRDFLECARHALALGGPGAGKTHVALVKARNEIRSGILKPGQKVLFLSFARPTVARIIETASELISREDLKQLEVSTYHGFAWSILRSHAYLLNGRPNLQLLPPPEAAAHLADIDKAQHENEKRRLFEQEGRLHFDLFASLASELLSRSDRLSAIFSDTYPIIILDEFQDTNSDEWALIQQLGKGSRLIALADPEQRIYEFRGADPRRVGDFLENFGAAYFDFAGENHRSSGTDITAYGNDLLTGANKGKAYQQVKITRYDFMYGKSLHFTAKAAVFSALDRLKKVPDKSIAILVPSRRLMLEFSDYLSSAADGLPALNHDVAMDAEPPALAAGVIATLLAGGTASDVASRMLGALHSHIRGRRGGRPTPQTELDLAGALSGFLSSGKIRGSKRLLIVSEVQRISELRRQLQLTGDPAEDWLHLRGLLASSTAEALKQVATDARYLRLLHRGSVLRTNLGALWRAQGEYMGAEEAVRSALMQEHFAAAQKDWRGIHLMTIHKSKGKEFDEVIIYDGLYQRIAKVPQDPKICAQDLLVLRVGVTRAIRRTTIVTPKRDPCPLL</sequence>
<dbReference type="SUPFAM" id="SSF52540">
    <property type="entry name" value="P-loop containing nucleoside triphosphate hydrolases"/>
    <property type="match status" value="1"/>
</dbReference>
<dbReference type="GO" id="GO:0043138">
    <property type="term" value="F:3'-5' DNA helicase activity"/>
    <property type="evidence" value="ECO:0007669"/>
    <property type="project" value="UniProtKB-EC"/>
</dbReference>
<dbReference type="PANTHER" id="PTHR11070">
    <property type="entry name" value="UVRD / RECB / PCRA DNA HELICASE FAMILY MEMBER"/>
    <property type="match status" value="1"/>
</dbReference>
<dbReference type="GO" id="GO:0000725">
    <property type="term" value="P:recombinational repair"/>
    <property type="evidence" value="ECO:0007669"/>
    <property type="project" value="TreeGrafter"/>
</dbReference>
<evidence type="ECO:0000256" key="3">
    <source>
        <dbReference type="ARBA" id="ARBA00022806"/>
    </source>
</evidence>
<evidence type="ECO:0000259" key="7">
    <source>
        <dbReference type="PROSITE" id="PS51198"/>
    </source>
</evidence>
<dbReference type="PROSITE" id="PS51198">
    <property type="entry name" value="UVRD_HELICASE_ATP_BIND"/>
    <property type="match status" value="1"/>
</dbReference>
<organism evidence="8 9">
    <name type="scientific">Pseudomonas amygdali pv. mori str. 301020</name>
    <dbReference type="NCBI Taxonomy" id="629261"/>
    <lineage>
        <taxon>Bacteria</taxon>
        <taxon>Pseudomonadati</taxon>
        <taxon>Pseudomonadota</taxon>
        <taxon>Gammaproteobacteria</taxon>
        <taxon>Pseudomonadales</taxon>
        <taxon>Pseudomonadaceae</taxon>
        <taxon>Pseudomonas</taxon>
        <taxon>Pseudomonas amygdali</taxon>
    </lineage>
</organism>
<dbReference type="InterPro" id="IPR027417">
    <property type="entry name" value="P-loop_NTPase"/>
</dbReference>
<keyword evidence="1 6" id="KW-0547">Nucleotide-binding</keyword>
<evidence type="ECO:0000313" key="8">
    <source>
        <dbReference type="EMBL" id="EGH24457.1"/>
    </source>
</evidence>
<evidence type="ECO:0000256" key="2">
    <source>
        <dbReference type="ARBA" id="ARBA00022801"/>
    </source>
</evidence>
<keyword evidence="4 6" id="KW-0067">ATP-binding</keyword>
<evidence type="ECO:0000256" key="1">
    <source>
        <dbReference type="ARBA" id="ARBA00022741"/>
    </source>
</evidence>
<keyword evidence="3 6" id="KW-0347">Helicase</keyword>
<proteinExistence type="predicted"/>
<name>A0A656GFN2_PSEA0</name>